<dbReference type="InterPro" id="IPR036388">
    <property type="entry name" value="WH-like_DNA-bd_sf"/>
</dbReference>
<reference evidence="10 11" key="1">
    <citation type="submission" date="2019-09" db="EMBL/GenBank/DDBJ databases">
        <authorList>
            <person name="Depoorter E."/>
        </authorList>
    </citation>
    <scope>NUCLEOTIDE SEQUENCE [LARGE SCALE GENOMIC DNA]</scope>
    <source>
        <strain evidence="10">LMG 20980</strain>
    </source>
</reference>
<dbReference type="Pfam" id="PF00155">
    <property type="entry name" value="Aminotran_1_2"/>
    <property type="match status" value="1"/>
</dbReference>
<evidence type="ECO:0000256" key="2">
    <source>
        <dbReference type="ARBA" id="ARBA00022576"/>
    </source>
</evidence>
<evidence type="ECO:0000256" key="3">
    <source>
        <dbReference type="ARBA" id="ARBA00022679"/>
    </source>
</evidence>
<gene>
    <name evidence="10" type="ORF">BAN20980_02617</name>
</gene>
<dbReference type="InterPro" id="IPR051446">
    <property type="entry name" value="HTH_trans_reg/aminotransferase"/>
</dbReference>
<dbReference type="FunFam" id="3.40.640.10:FF:000023">
    <property type="entry name" value="Transcriptional regulator, GntR family"/>
    <property type="match status" value="1"/>
</dbReference>
<dbReference type="Proteomes" id="UP000494201">
    <property type="component" value="Unassembled WGS sequence"/>
</dbReference>
<dbReference type="GO" id="GO:0003700">
    <property type="term" value="F:DNA-binding transcription factor activity"/>
    <property type="evidence" value="ECO:0007669"/>
    <property type="project" value="InterPro"/>
</dbReference>
<evidence type="ECO:0000256" key="4">
    <source>
        <dbReference type="ARBA" id="ARBA00022898"/>
    </source>
</evidence>
<evidence type="ECO:0000313" key="10">
    <source>
        <dbReference type="EMBL" id="VVU49910.1"/>
    </source>
</evidence>
<comment type="similarity">
    <text evidence="1">In the C-terminal section; belongs to the class-I pyridoxal-phosphate-dependent aminotransferase family.</text>
</comment>
<evidence type="ECO:0000256" key="6">
    <source>
        <dbReference type="ARBA" id="ARBA00023125"/>
    </source>
</evidence>
<keyword evidence="4" id="KW-0663">Pyridoxal phosphate</keyword>
<organism evidence="10 11">
    <name type="scientific">Burkholderia anthina</name>
    <dbReference type="NCBI Taxonomy" id="179879"/>
    <lineage>
        <taxon>Bacteria</taxon>
        <taxon>Pseudomonadati</taxon>
        <taxon>Pseudomonadota</taxon>
        <taxon>Betaproteobacteria</taxon>
        <taxon>Burkholderiales</taxon>
        <taxon>Burkholderiaceae</taxon>
        <taxon>Burkholderia</taxon>
        <taxon>Burkholderia cepacia complex</taxon>
    </lineage>
</organism>
<dbReference type="InterPro" id="IPR015422">
    <property type="entry name" value="PyrdxlP-dep_Trfase_small"/>
</dbReference>
<dbReference type="InterPro" id="IPR000524">
    <property type="entry name" value="Tscrpt_reg_HTH_GntR"/>
</dbReference>
<dbReference type="SUPFAM" id="SSF46785">
    <property type="entry name" value="Winged helix' DNA-binding domain"/>
    <property type="match status" value="1"/>
</dbReference>
<proteinExistence type="inferred from homology"/>
<dbReference type="CDD" id="cd07377">
    <property type="entry name" value="WHTH_GntR"/>
    <property type="match status" value="1"/>
</dbReference>
<dbReference type="SMART" id="SM00345">
    <property type="entry name" value="HTH_GNTR"/>
    <property type="match status" value="1"/>
</dbReference>
<sequence>MTRARRRGAAPAPARGGDVFPPAPMKRYETLAHTIADEIRNGNLAVGTRLPSLRQIIAQHGVSQSTVFRAYYLLEQWGLIRARERSGYYVAPGAGAGAGPGAAPPAKRRATRAGATRKVDISDLVFSVLDAATQPGIVPLGSAFPSPQLFPLPRLAKSLAQATRLVSPWSTVVDLPPGNEALRQQIARRYLATGVAQPVDEIVVTNGALEALNLCLMAVTRPGDVVAVESPGFYAALQAIERLDLRAVEIPVDPRTGLDLDALANALERHDIRACWFMTNFQNPTGVTLSVDKKRALVDMLAARNVPLIEDDVYGELHYGPDYPLPARAFDRHGLVMHCSSFSKTLAPGYRIGWATAGRFAEKVQRLKLMTTLSASIPAQAGIANYLEHGGYDRHLRKLRGALQTQLARMDDALRRWLPPGVEWVRPDGGYFLWLSFPDAIDAMALHREAIARGISFAPGPLFSAAHGFERCVRVNFGHPWSRDIERAIRVLGELVAEPTVRKPG</sequence>
<dbReference type="Gene3D" id="3.40.640.10">
    <property type="entry name" value="Type I PLP-dependent aspartate aminotransferase-like (Major domain)"/>
    <property type="match status" value="1"/>
</dbReference>
<name>A0A6P2G867_9BURK</name>
<dbReference type="InterPro" id="IPR004839">
    <property type="entry name" value="Aminotransferase_I/II_large"/>
</dbReference>
<keyword evidence="2" id="KW-0032">Aminotransferase</keyword>
<accession>A0A6P2G867</accession>
<feature type="region of interest" description="Disordered" evidence="8">
    <location>
        <begin position="1"/>
        <end position="23"/>
    </location>
</feature>
<dbReference type="InterPro" id="IPR015421">
    <property type="entry name" value="PyrdxlP-dep_Trfase_major"/>
</dbReference>
<evidence type="ECO:0000256" key="5">
    <source>
        <dbReference type="ARBA" id="ARBA00023015"/>
    </source>
</evidence>
<keyword evidence="7" id="KW-0804">Transcription</keyword>
<keyword evidence="5" id="KW-0805">Transcription regulation</keyword>
<dbReference type="EMBL" id="CABVLY010000008">
    <property type="protein sequence ID" value="VVU49910.1"/>
    <property type="molecule type" value="Genomic_DNA"/>
</dbReference>
<dbReference type="GO" id="GO:0003677">
    <property type="term" value="F:DNA binding"/>
    <property type="evidence" value="ECO:0007669"/>
    <property type="project" value="UniProtKB-KW"/>
</dbReference>
<dbReference type="GO" id="GO:0030170">
    <property type="term" value="F:pyridoxal phosphate binding"/>
    <property type="evidence" value="ECO:0007669"/>
    <property type="project" value="InterPro"/>
</dbReference>
<keyword evidence="3" id="KW-0808">Transferase</keyword>
<dbReference type="Gene3D" id="1.10.10.10">
    <property type="entry name" value="Winged helix-like DNA-binding domain superfamily/Winged helix DNA-binding domain"/>
    <property type="match status" value="1"/>
</dbReference>
<keyword evidence="6" id="KW-0238">DNA-binding</keyword>
<evidence type="ECO:0000256" key="7">
    <source>
        <dbReference type="ARBA" id="ARBA00023163"/>
    </source>
</evidence>
<dbReference type="SUPFAM" id="SSF53383">
    <property type="entry name" value="PLP-dependent transferases"/>
    <property type="match status" value="1"/>
</dbReference>
<feature type="domain" description="HTH gntR-type" evidence="9">
    <location>
        <begin position="25"/>
        <end position="93"/>
    </location>
</feature>
<dbReference type="AlphaFoldDB" id="A0A6P2G867"/>
<dbReference type="PROSITE" id="PS50949">
    <property type="entry name" value="HTH_GNTR"/>
    <property type="match status" value="1"/>
</dbReference>
<dbReference type="Gene3D" id="3.90.1150.10">
    <property type="entry name" value="Aspartate Aminotransferase, domain 1"/>
    <property type="match status" value="1"/>
</dbReference>
<dbReference type="CDD" id="cd00609">
    <property type="entry name" value="AAT_like"/>
    <property type="match status" value="1"/>
</dbReference>
<evidence type="ECO:0000313" key="11">
    <source>
        <dbReference type="Proteomes" id="UP000494201"/>
    </source>
</evidence>
<evidence type="ECO:0000259" key="9">
    <source>
        <dbReference type="PROSITE" id="PS50949"/>
    </source>
</evidence>
<evidence type="ECO:0000256" key="8">
    <source>
        <dbReference type="SAM" id="MobiDB-lite"/>
    </source>
</evidence>
<dbReference type="InterPro" id="IPR036390">
    <property type="entry name" value="WH_DNA-bd_sf"/>
</dbReference>
<evidence type="ECO:0000256" key="1">
    <source>
        <dbReference type="ARBA" id="ARBA00005384"/>
    </source>
</evidence>
<dbReference type="Pfam" id="PF00392">
    <property type="entry name" value="GntR"/>
    <property type="match status" value="1"/>
</dbReference>
<dbReference type="PANTHER" id="PTHR46577:SF2">
    <property type="entry name" value="TRANSCRIPTIONAL REGULATORY PROTEIN"/>
    <property type="match status" value="1"/>
</dbReference>
<dbReference type="GO" id="GO:0008483">
    <property type="term" value="F:transaminase activity"/>
    <property type="evidence" value="ECO:0007669"/>
    <property type="project" value="UniProtKB-KW"/>
</dbReference>
<dbReference type="PANTHER" id="PTHR46577">
    <property type="entry name" value="HTH-TYPE TRANSCRIPTIONAL REGULATORY PROTEIN GABR"/>
    <property type="match status" value="1"/>
</dbReference>
<dbReference type="InterPro" id="IPR015424">
    <property type="entry name" value="PyrdxlP-dep_Trfase"/>
</dbReference>
<protein>
    <submittedName>
        <fullName evidence="10">GntR family transcriptional regulator</fullName>
    </submittedName>
</protein>